<keyword evidence="1" id="KW-0812">Transmembrane</keyword>
<proteinExistence type="predicted"/>
<sequence length="73" mass="8295">MKKSGIIPFARVVLALLWLLNLGVLLISILMAKPLWIGGSISFFTMITAFQEYKYSGKSKRYLVLGKEDNHTY</sequence>
<organism evidence="2 3">
    <name type="scientific">Pedobacter gandavensis</name>
    <dbReference type="NCBI Taxonomy" id="2679963"/>
    <lineage>
        <taxon>Bacteria</taxon>
        <taxon>Pseudomonadati</taxon>
        <taxon>Bacteroidota</taxon>
        <taxon>Sphingobacteriia</taxon>
        <taxon>Sphingobacteriales</taxon>
        <taxon>Sphingobacteriaceae</taxon>
        <taxon>Pedobacter</taxon>
    </lineage>
</organism>
<protein>
    <submittedName>
        <fullName evidence="2">Uncharacterized protein</fullName>
    </submittedName>
</protein>
<accession>A0ABR6F204</accession>
<dbReference type="EMBL" id="WNXC01000010">
    <property type="protein sequence ID" value="MBB2151565.1"/>
    <property type="molecule type" value="Genomic_DNA"/>
</dbReference>
<dbReference type="Proteomes" id="UP000636110">
    <property type="component" value="Unassembled WGS sequence"/>
</dbReference>
<evidence type="ECO:0000313" key="3">
    <source>
        <dbReference type="Proteomes" id="UP000636110"/>
    </source>
</evidence>
<feature type="transmembrane region" description="Helical" evidence="1">
    <location>
        <begin position="12"/>
        <end position="30"/>
    </location>
</feature>
<comment type="caution">
    <text evidence="2">The sequence shown here is derived from an EMBL/GenBank/DDBJ whole genome shotgun (WGS) entry which is preliminary data.</text>
</comment>
<evidence type="ECO:0000313" key="2">
    <source>
        <dbReference type="EMBL" id="MBB2151565.1"/>
    </source>
</evidence>
<keyword evidence="1" id="KW-1133">Transmembrane helix</keyword>
<keyword evidence="1" id="KW-0472">Membrane</keyword>
<feature type="transmembrane region" description="Helical" evidence="1">
    <location>
        <begin position="36"/>
        <end position="53"/>
    </location>
</feature>
<gene>
    <name evidence="2" type="ORF">GM920_21875</name>
</gene>
<reference evidence="2 3" key="1">
    <citation type="submission" date="2019-11" db="EMBL/GenBank/DDBJ databases">
        <title>Description of Pedobacter sp. LMG 31462T.</title>
        <authorList>
            <person name="Carlier A."/>
            <person name="Qi S."/>
            <person name="Vandamme P."/>
        </authorList>
    </citation>
    <scope>NUCLEOTIDE SEQUENCE [LARGE SCALE GENOMIC DNA]</scope>
    <source>
        <strain evidence="2 3">LMG 31462</strain>
    </source>
</reference>
<name>A0ABR6F204_9SPHI</name>
<keyword evidence="3" id="KW-1185">Reference proteome</keyword>
<dbReference type="RefSeq" id="WP_182961525.1">
    <property type="nucleotide sequence ID" value="NZ_WNXC01000010.1"/>
</dbReference>
<evidence type="ECO:0000256" key="1">
    <source>
        <dbReference type="SAM" id="Phobius"/>
    </source>
</evidence>